<evidence type="ECO:0000256" key="2">
    <source>
        <dbReference type="ARBA" id="ARBA00022692"/>
    </source>
</evidence>
<feature type="transmembrane region" description="Helical" evidence="6">
    <location>
        <begin position="390"/>
        <end position="414"/>
    </location>
</feature>
<sequence>MDNDTRGWIMTGLSGIACTVGASIICVDLIIQQIPGRRNFRIQDSNVFLSSSLSLSFGVMLYSSLYNMLPNSKRSLIEGGFSPKAASWMMIGLFLGGALVIQVLSRWLHHYIPSHAVDCDNSHEDEESAPEEHDHKERRSHNMFASPDTSASHHVTERTALLGSEPQRPSLLTKVSQLVSTTKSRKLCDDDADCHGYSDPCGQDYFEIIQARGGSRSPNPTHPGLAQSASTPATPADDDRQPVLIPDLTAVQEEESLQVSNHQQQHSDRSSSSTAVENNHNLHNHKFPKRSHSTSSHVRSSDHHNHPDGVPPEHHHHHVPKNAFLSIGLQTSLAIALHKLPEGFITYATNHANPKLGFSVFLALFIHNITEGFAMALPLYLAINSRGKAMLWSALLGGVSQPLGAGMAALWFKLSGGTSGNEPGEGVYGCMFAIVAGIMASVALQLFSESLAMTHSKNLCIVFAFVGMAILGISSALTA</sequence>
<comment type="caution">
    <text evidence="7">The sequence shown here is derived from an EMBL/GenBank/DDBJ whole genome shotgun (WGS) entry which is preliminary data.</text>
</comment>
<keyword evidence="2 6" id="KW-0812">Transmembrane</keyword>
<feature type="transmembrane region" description="Helical" evidence="6">
    <location>
        <begin position="360"/>
        <end position="383"/>
    </location>
</feature>
<evidence type="ECO:0000256" key="5">
    <source>
        <dbReference type="SAM" id="MobiDB-lite"/>
    </source>
</evidence>
<feature type="region of interest" description="Disordered" evidence="5">
    <location>
        <begin position="119"/>
        <end position="169"/>
    </location>
</feature>
<evidence type="ECO:0000256" key="3">
    <source>
        <dbReference type="ARBA" id="ARBA00022989"/>
    </source>
</evidence>
<proteinExistence type="predicted"/>
<evidence type="ECO:0000256" key="4">
    <source>
        <dbReference type="ARBA" id="ARBA00023136"/>
    </source>
</evidence>
<dbReference type="GO" id="GO:0016020">
    <property type="term" value="C:membrane"/>
    <property type="evidence" value="ECO:0007669"/>
    <property type="project" value="UniProtKB-SubCell"/>
</dbReference>
<dbReference type="OrthoDB" id="262547at2759"/>
<feature type="transmembrane region" description="Helical" evidence="6">
    <location>
        <begin position="6"/>
        <end position="27"/>
    </location>
</feature>
<organism evidence="7 8">
    <name type="scientific">Venturia nashicola</name>
    <dbReference type="NCBI Taxonomy" id="86259"/>
    <lineage>
        <taxon>Eukaryota</taxon>
        <taxon>Fungi</taxon>
        <taxon>Dikarya</taxon>
        <taxon>Ascomycota</taxon>
        <taxon>Pezizomycotina</taxon>
        <taxon>Dothideomycetes</taxon>
        <taxon>Pleosporomycetidae</taxon>
        <taxon>Venturiales</taxon>
        <taxon>Venturiaceae</taxon>
        <taxon>Venturia</taxon>
    </lineage>
</organism>
<keyword evidence="8" id="KW-1185">Reference proteome</keyword>
<dbReference type="GO" id="GO:0005385">
    <property type="term" value="F:zinc ion transmembrane transporter activity"/>
    <property type="evidence" value="ECO:0007669"/>
    <property type="project" value="TreeGrafter"/>
</dbReference>
<keyword evidence="4 6" id="KW-0472">Membrane</keyword>
<dbReference type="Proteomes" id="UP000298493">
    <property type="component" value="Unassembled WGS sequence"/>
</dbReference>
<reference evidence="7 8" key="1">
    <citation type="submission" date="2019-04" db="EMBL/GenBank/DDBJ databases">
        <title>High contiguity whole genome sequence and gene annotation resource for two Venturia nashicola isolates.</title>
        <authorList>
            <person name="Prokchorchik M."/>
            <person name="Won K."/>
            <person name="Lee Y."/>
            <person name="Choi E.D."/>
            <person name="Segonzac C."/>
            <person name="Sohn K.H."/>
        </authorList>
    </citation>
    <scope>NUCLEOTIDE SEQUENCE [LARGE SCALE GENOMIC DNA]</scope>
    <source>
        <strain evidence="7 8">PRI2</strain>
    </source>
</reference>
<feature type="region of interest" description="Disordered" evidence="5">
    <location>
        <begin position="212"/>
        <end position="241"/>
    </location>
</feature>
<evidence type="ECO:0000313" key="7">
    <source>
        <dbReference type="EMBL" id="TID14658.1"/>
    </source>
</evidence>
<feature type="transmembrane region" description="Helical" evidence="6">
    <location>
        <begin position="85"/>
        <end position="104"/>
    </location>
</feature>
<dbReference type="AlphaFoldDB" id="A0A4Z1NLF9"/>
<evidence type="ECO:0000256" key="6">
    <source>
        <dbReference type="SAM" id="Phobius"/>
    </source>
</evidence>
<comment type="subcellular location">
    <subcellularLocation>
        <location evidence="1">Membrane</location>
        <topology evidence="1">Multi-pass membrane protein</topology>
    </subcellularLocation>
</comment>
<feature type="transmembrane region" description="Helical" evidence="6">
    <location>
        <begin position="426"/>
        <end position="447"/>
    </location>
</feature>
<dbReference type="STRING" id="86259.A0A4Z1NLF9"/>
<dbReference type="PANTHER" id="PTHR11040:SF210">
    <property type="entry name" value="ZINC-REGULATED TRANSPORTER 3"/>
    <property type="match status" value="1"/>
</dbReference>
<dbReference type="EMBL" id="SNSC02000022">
    <property type="protein sequence ID" value="TID14658.1"/>
    <property type="molecule type" value="Genomic_DNA"/>
</dbReference>
<evidence type="ECO:0000313" key="8">
    <source>
        <dbReference type="Proteomes" id="UP000298493"/>
    </source>
</evidence>
<gene>
    <name evidence="7" type="ORF">E6O75_ATG08804</name>
</gene>
<dbReference type="InterPro" id="IPR003689">
    <property type="entry name" value="ZIP"/>
</dbReference>
<feature type="transmembrane region" description="Helical" evidence="6">
    <location>
        <begin position="323"/>
        <end position="340"/>
    </location>
</feature>
<dbReference type="PANTHER" id="PTHR11040">
    <property type="entry name" value="ZINC/IRON TRANSPORTER"/>
    <property type="match status" value="1"/>
</dbReference>
<feature type="transmembrane region" description="Helical" evidence="6">
    <location>
        <begin position="47"/>
        <end position="65"/>
    </location>
</feature>
<feature type="region of interest" description="Disordered" evidence="5">
    <location>
        <begin position="254"/>
        <end position="318"/>
    </location>
</feature>
<name>A0A4Z1NLF9_9PEZI</name>
<evidence type="ECO:0000256" key="1">
    <source>
        <dbReference type="ARBA" id="ARBA00004141"/>
    </source>
</evidence>
<feature type="transmembrane region" description="Helical" evidence="6">
    <location>
        <begin position="459"/>
        <end position="477"/>
    </location>
</feature>
<feature type="compositionally biased region" description="Basic residues" evidence="5">
    <location>
        <begin position="282"/>
        <end position="292"/>
    </location>
</feature>
<feature type="compositionally biased region" description="Basic and acidic residues" evidence="5">
    <location>
        <begin position="299"/>
        <end position="313"/>
    </location>
</feature>
<dbReference type="PROSITE" id="PS51257">
    <property type="entry name" value="PROKAR_LIPOPROTEIN"/>
    <property type="match status" value="1"/>
</dbReference>
<dbReference type="Pfam" id="PF02535">
    <property type="entry name" value="Zip"/>
    <property type="match status" value="1"/>
</dbReference>
<accession>A0A4Z1NLF9</accession>
<keyword evidence="3 6" id="KW-1133">Transmembrane helix</keyword>
<protein>
    <submittedName>
        <fullName evidence="7">Zinc/iron permease</fullName>
    </submittedName>
</protein>